<name>A0A7K3RAP5_STRAQ</name>
<accession>A0A7K3RAP5</accession>
<dbReference type="Gene3D" id="3.30.540.10">
    <property type="entry name" value="Fructose-1,6-Bisphosphatase, subunit A, domain 1"/>
    <property type="match status" value="1"/>
</dbReference>
<dbReference type="PRINTS" id="PR00377">
    <property type="entry name" value="IMPHPHTASES"/>
</dbReference>
<dbReference type="AlphaFoldDB" id="A0A7K3RAP5"/>
<dbReference type="EMBL" id="JAAGMS010000151">
    <property type="protein sequence ID" value="NEB99135.1"/>
    <property type="molecule type" value="Genomic_DNA"/>
</dbReference>
<reference evidence="2 3" key="1">
    <citation type="submission" date="2020-01" db="EMBL/GenBank/DDBJ databases">
        <title>Insect and environment-associated Actinomycetes.</title>
        <authorList>
            <person name="Currrie C."/>
            <person name="Chevrette M."/>
            <person name="Carlson C."/>
            <person name="Stubbendieck R."/>
            <person name="Wendt-Pienkowski E."/>
        </authorList>
    </citation>
    <scope>NUCLEOTIDE SEQUENCE [LARGE SCALE GENOMIC DNA]</scope>
    <source>
        <strain evidence="2 3">SID7903</strain>
    </source>
</reference>
<gene>
    <name evidence="2" type="ORF">G3I58_14320</name>
</gene>
<dbReference type="GO" id="GO:0046872">
    <property type="term" value="F:metal ion binding"/>
    <property type="evidence" value="ECO:0007669"/>
    <property type="project" value="UniProtKB-KW"/>
</dbReference>
<protein>
    <submittedName>
        <fullName evidence="2">Inositol monophosphatase family protein</fullName>
    </submittedName>
</protein>
<dbReference type="Gene3D" id="3.40.190.80">
    <property type="match status" value="1"/>
</dbReference>
<dbReference type="GO" id="GO:0008934">
    <property type="term" value="F:inositol monophosphate 1-phosphatase activity"/>
    <property type="evidence" value="ECO:0007669"/>
    <property type="project" value="TreeGrafter"/>
</dbReference>
<dbReference type="Pfam" id="PF00459">
    <property type="entry name" value="Inositol_P"/>
    <property type="match status" value="1"/>
</dbReference>
<dbReference type="PANTHER" id="PTHR20854">
    <property type="entry name" value="INOSITOL MONOPHOSPHATASE"/>
    <property type="match status" value="1"/>
</dbReference>
<keyword evidence="1" id="KW-0479">Metal-binding</keyword>
<dbReference type="GO" id="GO:0007165">
    <property type="term" value="P:signal transduction"/>
    <property type="evidence" value="ECO:0007669"/>
    <property type="project" value="TreeGrafter"/>
</dbReference>
<dbReference type="GO" id="GO:0006020">
    <property type="term" value="P:inositol metabolic process"/>
    <property type="evidence" value="ECO:0007669"/>
    <property type="project" value="TreeGrafter"/>
</dbReference>
<feature type="binding site" evidence="1">
    <location>
        <position position="71"/>
    </location>
    <ligand>
        <name>Mg(2+)</name>
        <dbReference type="ChEBI" id="CHEBI:18420"/>
        <label>1</label>
        <note>catalytic</note>
    </ligand>
</feature>
<dbReference type="InterPro" id="IPR000760">
    <property type="entry name" value="Inositol_monophosphatase-like"/>
</dbReference>
<dbReference type="CDD" id="cd01637">
    <property type="entry name" value="IMPase_like"/>
    <property type="match status" value="1"/>
</dbReference>
<feature type="binding site" evidence="1">
    <location>
        <position position="90"/>
    </location>
    <ligand>
        <name>Mg(2+)</name>
        <dbReference type="ChEBI" id="CHEBI:18420"/>
        <label>2</label>
    </ligand>
</feature>
<dbReference type="RefSeq" id="WP_164223523.1">
    <property type="nucleotide sequence ID" value="NZ_JAAGMS010000151.1"/>
</dbReference>
<evidence type="ECO:0000313" key="3">
    <source>
        <dbReference type="Proteomes" id="UP000470951"/>
    </source>
</evidence>
<keyword evidence="1" id="KW-0460">Magnesium</keyword>
<comment type="cofactor">
    <cofactor evidence="1">
        <name>Mg(2+)</name>
        <dbReference type="ChEBI" id="CHEBI:18420"/>
    </cofactor>
</comment>
<dbReference type="PANTHER" id="PTHR20854:SF4">
    <property type="entry name" value="INOSITOL-1-MONOPHOSPHATASE-RELATED"/>
    <property type="match status" value="1"/>
</dbReference>
<organism evidence="2 3">
    <name type="scientific">Streptomyces anulatus</name>
    <name type="common">Streptomyces chrysomallus</name>
    <dbReference type="NCBI Taxonomy" id="1892"/>
    <lineage>
        <taxon>Bacteria</taxon>
        <taxon>Bacillati</taxon>
        <taxon>Actinomycetota</taxon>
        <taxon>Actinomycetes</taxon>
        <taxon>Kitasatosporales</taxon>
        <taxon>Streptomycetaceae</taxon>
        <taxon>Streptomyces</taxon>
    </lineage>
</organism>
<proteinExistence type="predicted"/>
<feature type="binding site" evidence="1">
    <location>
        <position position="88"/>
    </location>
    <ligand>
        <name>Mg(2+)</name>
        <dbReference type="ChEBI" id="CHEBI:18420"/>
        <label>1</label>
        <note>catalytic</note>
    </ligand>
</feature>
<dbReference type="Proteomes" id="UP000470951">
    <property type="component" value="Unassembled WGS sequence"/>
</dbReference>
<evidence type="ECO:0000313" key="2">
    <source>
        <dbReference type="EMBL" id="NEB99135.1"/>
    </source>
</evidence>
<comment type="caution">
    <text evidence="2">The sequence shown here is derived from an EMBL/GenBank/DDBJ whole genome shotgun (WGS) entry which is preliminary data.</text>
</comment>
<evidence type="ECO:0000256" key="1">
    <source>
        <dbReference type="PIRSR" id="PIRSR600760-2"/>
    </source>
</evidence>
<dbReference type="SUPFAM" id="SSF56655">
    <property type="entry name" value="Carbohydrate phosphatase"/>
    <property type="match status" value="1"/>
</dbReference>
<sequence length="304" mass="31079">MIDSPARPTDTEVAAAAALAGAEIVRARYGRLHSRIDKGAGDFATDVDVAAEEAILDVIGAARSGDAVHGEEGGRRGAVEAVREWLVDPLCGTLNYATGSHLVAVNVALRNGPAAVADPFSGEAFLTDGATAWVQYDADGYGKGRTGVRGRAVADGHVAGPVARLRPFGEEQLAPTAGTRLVDVNLDPPFPGAPAFRAVDLLAHPGFVEHFRPRVVSTTLALAWVAAGRRAAYVTDGGDLSGSVHFAAGIALCRAAGCVVTGVDGGPVGPEGRGLVVAADADTHGLLMSLIRGRGRGRGRGRSV</sequence>